<dbReference type="InterPro" id="IPR029052">
    <property type="entry name" value="Metallo-depent_PP-like"/>
</dbReference>
<dbReference type="HOGENOM" id="CLU_074814_1_1_12"/>
<dbReference type="eggNOG" id="COG0639">
    <property type="taxonomic scope" value="Bacteria"/>
</dbReference>
<dbReference type="Proteomes" id="UP000009223">
    <property type="component" value="Chromosome"/>
</dbReference>
<reference evidence="3" key="1">
    <citation type="submission" date="2009-12" db="EMBL/GenBank/DDBJ databases">
        <title>Complete sequence of Treponema primitia strain ZAS-2.</title>
        <authorList>
            <person name="Tetu S.G."/>
            <person name="Matson E."/>
            <person name="Ren Q."/>
            <person name="Seshadri R."/>
            <person name="Elbourne L."/>
            <person name="Hassan K.A."/>
            <person name="Durkin A."/>
            <person name="Radune D."/>
            <person name="Mohamoud Y."/>
            <person name="Shay R."/>
            <person name="Jin S."/>
            <person name="Zhang X."/>
            <person name="Lucey K."/>
            <person name="Ballor N.R."/>
            <person name="Ottesen E."/>
            <person name="Rosenthal R."/>
            <person name="Allen A."/>
            <person name="Leadbetter J.R."/>
            <person name="Paulsen I.T."/>
        </authorList>
    </citation>
    <scope>NUCLEOTIDE SEQUENCE [LARGE SCALE GENOMIC DNA]</scope>
    <source>
        <strain evidence="3">ATCC BAA-887 / DSM 12427 / ZAS-2</strain>
    </source>
</reference>
<evidence type="ECO:0000259" key="1">
    <source>
        <dbReference type="Pfam" id="PF00149"/>
    </source>
</evidence>
<dbReference type="Gene3D" id="3.60.21.10">
    <property type="match status" value="1"/>
</dbReference>
<organism evidence="2 3">
    <name type="scientific">Treponema primitia (strain ATCC BAA-887 / DSM 12427 / ZAS-2)</name>
    <dbReference type="NCBI Taxonomy" id="545694"/>
    <lineage>
        <taxon>Bacteria</taxon>
        <taxon>Pseudomonadati</taxon>
        <taxon>Spirochaetota</taxon>
        <taxon>Spirochaetia</taxon>
        <taxon>Spirochaetales</taxon>
        <taxon>Treponemataceae</taxon>
        <taxon>Treponema</taxon>
    </lineage>
</organism>
<dbReference type="KEGG" id="tpi:TREPR_1823"/>
<sequence length="254" mass="29034">MNRIFITGDGHGEIDFTKFDTLQKTLEKDKKPLDSSDIVIGCGDAGIVWYGGKNRDEEKLLKRYAQKKATFLWVLGNHENYGRIYTDEFPVISLPLVNGEVRQVSDNVFFLLNSHTYTIAGKRFLVFGGGLSVDKAYRIPGRSWWPQEIPTDEEFHQLLEIAGHERFDYILTHAAPQSFVKKLFDKGNKINDPVSKMLEEILTVINYNAWICGHYHEDKVSPNLKLACLYNRIITLESVHQEISEGGILLENVD</sequence>
<evidence type="ECO:0000313" key="3">
    <source>
        <dbReference type="Proteomes" id="UP000009223"/>
    </source>
</evidence>
<dbReference type="Pfam" id="PF00149">
    <property type="entry name" value="Metallophos"/>
    <property type="match status" value="1"/>
</dbReference>
<accession>F5YLX2</accession>
<reference evidence="2 3" key="2">
    <citation type="journal article" date="2011" name="ISME J.">
        <title>RNA-seq reveals cooperative metabolic interactions between two termite-gut spirochete species in co-culture.</title>
        <authorList>
            <person name="Rosenthal A.Z."/>
            <person name="Matson E.G."/>
            <person name="Eldar A."/>
            <person name="Leadbetter J.R."/>
        </authorList>
    </citation>
    <scope>NUCLEOTIDE SEQUENCE [LARGE SCALE GENOMIC DNA]</scope>
    <source>
        <strain evidence="3">ATCC BAA-887 / DSM 12427 / ZAS-2</strain>
    </source>
</reference>
<keyword evidence="3" id="KW-1185">Reference proteome</keyword>
<name>F5YLX2_TREPZ</name>
<dbReference type="SUPFAM" id="SSF56300">
    <property type="entry name" value="Metallo-dependent phosphatases"/>
    <property type="match status" value="1"/>
</dbReference>
<dbReference type="GO" id="GO:0016787">
    <property type="term" value="F:hydrolase activity"/>
    <property type="evidence" value="ECO:0007669"/>
    <property type="project" value="InterPro"/>
</dbReference>
<dbReference type="STRING" id="545694.TREPR_1823"/>
<dbReference type="OrthoDB" id="358051at2"/>
<dbReference type="RefSeq" id="WP_015708313.1">
    <property type="nucleotide sequence ID" value="NC_015578.1"/>
</dbReference>
<evidence type="ECO:0000313" key="2">
    <source>
        <dbReference type="EMBL" id="AEF87024.1"/>
    </source>
</evidence>
<dbReference type="AlphaFoldDB" id="F5YLX2"/>
<feature type="domain" description="Calcineurin-like phosphoesterase" evidence="1">
    <location>
        <begin position="3"/>
        <end position="217"/>
    </location>
</feature>
<protein>
    <submittedName>
        <fullName evidence="2">Ser/Thr protein phosphatase family protein</fullName>
    </submittedName>
</protein>
<gene>
    <name evidence="2" type="ordered locus">TREPR_1823</name>
</gene>
<proteinExistence type="predicted"/>
<dbReference type="EMBL" id="CP001843">
    <property type="protein sequence ID" value="AEF87024.1"/>
    <property type="molecule type" value="Genomic_DNA"/>
</dbReference>
<dbReference type="InterPro" id="IPR004843">
    <property type="entry name" value="Calcineurin-like_PHP"/>
</dbReference>